<dbReference type="EMBL" id="LBNE01000002">
    <property type="protein sequence ID" value="KKO72559.1"/>
    <property type="molecule type" value="Genomic_DNA"/>
</dbReference>
<dbReference type="PATRIC" id="fig|206506.3.peg.1257"/>
<feature type="transmembrane region" description="Helical" evidence="1">
    <location>
        <begin position="58"/>
        <end position="77"/>
    </location>
</feature>
<protein>
    <submittedName>
        <fullName evidence="2">Uncharacterized protein</fullName>
    </submittedName>
</protein>
<gene>
    <name evidence="2" type="ORF">AAV32_05875</name>
</gene>
<keyword evidence="1" id="KW-1133">Transmembrane helix</keyword>
<sequence>MEAIPTAQQIVQPILDMLPDLRGYKPSSHAGECPRPTIELYGTHVLDAHCTLIDDNKAIIQAAMLLAWALIALFIVLSA</sequence>
<dbReference type="Proteomes" id="UP000078084">
    <property type="component" value="Unassembled WGS sequence"/>
</dbReference>
<keyword evidence="3" id="KW-1185">Reference proteome</keyword>
<comment type="caution">
    <text evidence="2">The sequence shown here is derived from an EMBL/GenBank/DDBJ whole genome shotgun (WGS) entry which is preliminary data.</text>
</comment>
<name>A0A171KUJ2_9BURK</name>
<keyword evidence="1" id="KW-0472">Membrane</keyword>
<reference evidence="2 3" key="1">
    <citation type="submission" date="2015-04" db="EMBL/GenBank/DDBJ databases">
        <title>Genome sequence of Kerstersia gyiorum CG1.</title>
        <authorList>
            <person name="Greninger A.L."/>
            <person name="Kozyreva V."/>
            <person name="Chaturvedi V."/>
        </authorList>
    </citation>
    <scope>NUCLEOTIDE SEQUENCE [LARGE SCALE GENOMIC DNA]</scope>
    <source>
        <strain evidence="2 3">CG1</strain>
    </source>
</reference>
<dbReference type="AlphaFoldDB" id="A0A171KUJ2"/>
<evidence type="ECO:0000256" key="1">
    <source>
        <dbReference type="SAM" id="Phobius"/>
    </source>
</evidence>
<dbReference type="STRING" id="206506.AAV32_05875"/>
<organism evidence="2 3">
    <name type="scientific">Kerstersia gyiorum</name>
    <dbReference type="NCBI Taxonomy" id="206506"/>
    <lineage>
        <taxon>Bacteria</taxon>
        <taxon>Pseudomonadati</taxon>
        <taxon>Pseudomonadota</taxon>
        <taxon>Betaproteobacteria</taxon>
        <taxon>Burkholderiales</taxon>
        <taxon>Alcaligenaceae</taxon>
        <taxon>Kerstersia</taxon>
    </lineage>
</organism>
<evidence type="ECO:0000313" key="2">
    <source>
        <dbReference type="EMBL" id="KKO72559.1"/>
    </source>
</evidence>
<keyword evidence="1" id="KW-0812">Transmembrane</keyword>
<evidence type="ECO:0000313" key="3">
    <source>
        <dbReference type="Proteomes" id="UP000078084"/>
    </source>
</evidence>
<proteinExistence type="predicted"/>
<accession>A0A171KUJ2</accession>